<feature type="signal peptide" evidence="4">
    <location>
        <begin position="1"/>
        <end position="26"/>
    </location>
</feature>
<reference evidence="5 6" key="1">
    <citation type="submission" date="2021-03" db="EMBL/GenBank/DDBJ databases">
        <title>Whole genome shotgun sequence of Actinoplanes toevensis NBRC 105298.</title>
        <authorList>
            <person name="Komaki H."/>
            <person name="Tamura T."/>
        </authorList>
    </citation>
    <scope>NUCLEOTIDE SEQUENCE [LARGE SCALE GENOMIC DNA]</scope>
    <source>
        <strain evidence="5 6">NBRC 105298</strain>
    </source>
</reference>
<dbReference type="Gene3D" id="3.40.190.10">
    <property type="entry name" value="Periplasmic binding protein-like II"/>
    <property type="match status" value="2"/>
</dbReference>
<evidence type="ECO:0000256" key="2">
    <source>
        <dbReference type="ARBA" id="ARBA00022448"/>
    </source>
</evidence>
<dbReference type="RefSeq" id="WP_213009475.1">
    <property type="nucleotide sequence ID" value="NZ_BOQN01000068.1"/>
</dbReference>
<dbReference type="PANTHER" id="PTHR30061:SF50">
    <property type="entry name" value="MALTOSE_MALTODEXTRIN-BINDING PERIPLASMIC PROTEIN"/>
    <property type="match status" value="1"/>
</dbReference>
<evidence type="ECO:0000313" key="5">
    <source>
        <dbReference type="EMBL" id="GIM93677.1"/>
    </source>
</evidence>
<evidence type="ECO:0000313" key="6">
    <source>
        <dbReference type="Proteomes" id="UP000677082"/>
    </source>
</evidence>
<evidence type="ECO:0000256" key="4">
    <source>
        <dbReference type="SAM" id="SignalP"/>
    </source>
</evidence>
<dbReference type="SUPFAM" id="SSF53850">
    <property type="entry name" value="Periplasmic binding protein-like II"/>
    <property type="match status" value="1"/>
</dbReference>
<sequence>MFRSTRSRKAPAALASILAIPLTLTACGGSDSGSDSGGTATLRVLDYYSNEPGRTVWQKALEACASQAGATISREAVPGATLIQKVLQQASSKTLPDLLMLDNPDLQQIAQTGALTPLDTFGLKADGFAKGVVDASTYQGKLYGLQPVTNTIGLFYNTDILTKAGVTPPTTWEELKTAARKLTSGSQYGLAFSAPANYEGTWQFLPFMWSNGGDEKNIATPETAQALQLWVDLMKAGSVSKSALNWTQADVNDQFRAGKAAMMVNGPWQFPVLDADKALHYAVVKIPAPAAGRPIVAPLGGETWTVPQTGNKDKQAKAAKVVACLNSDESQVNLAKQNQTIPTRTALLASFSSANPNVKGFADQIPTARSRTGELGADWPKAATKIYTAFQSALTGQADPAKALEQAQNG</sequence>
<proteinExistence type="inferred from homology"/>
<keyword evidence="2" id="KW-0813">Transport</keyword>
<dbReference type="GO" id="GO:1901982">
    <property type="term" value="F:maltose binding"/>
    <property type="evidence" value="ECO:0007669"/>
    <property type="project" value="TreeGrafter"/>
</dbReference>
<accession>A0A919W2J7</accession>
<dbReference type="GO" id="GO:0015768">
    <property type="term" value="P:maltose transport"/>
    <property type="evidence" value="ECO:0007669"/>
    <property type="project" value="TreeGrafter"/>
</dbReference>
<gene>
    <name evidence="5" type="ORF">Ato02nite_054700</name>
</gene>
<keyword evidence="3 4" id="KW-0732">Signal</keyword>
<dbReference type="AlphaFoldDB" id="A0A919W2J7"/>
<evidence type="ECO:0000256" key="3">
    <source>
        <dbReference type="ARBA" id="ARBA00022729"/>
    </source>
</evidence>
<dbReference type="PANTHER" id="PTHR30061">
    <property type="entry name" value="MALTOSE-BINDING PERIPLASMIC PROTEIN"/>
    <property type="match status" value="1"/>
</dbReference>
<dbReference type="Pfam" id="PF13416">
    <property type="entry name" value="SBP_bac_8"/>
    <property type="match status" value="1"/>
</dbReference>
<evidence type="ECO:0000256" key="1">
    <source>
        <dbReference type="ARBA" id="ARBA00008520"/>
    </source>
</evidence>
<organism evidence="5 6">
    <name type="scientific">Paractinoplanes toevensis</name>
    <dbReference type="NCBI Taxonomy" id="571911"/>
    <lineage>
        <taxon>Bacteria</taxon>
        <taxon>Bacillati</taxon>
        <taxon>Actinomycetota</taxon>
        <taxon>Actinomycetes</taxon>
        <taxon>Micromonosporales</taxon>
        <taxon>Micromonosporaceae</taxon>
        <taxon>Paractinoplanes</taxon>
    </lineage>
</organism>
<dbReference type="Proteomes" id="UP000677082">
    <property type="component" value="Unassembled WGS sequence"/>
</dbReference>
<dbReference type="GO" id="GO:0042956">
    <property type="term" value="P:maltodextrin transmembrane transport"/>
    <property type="evidence" value="ECO:0007669"/>
    <property type="project" value="TreeGrafter"/>
</dbReference>
<comment type="similarity">
    <text evidence="1">Belongs to the bacterial solute-binding protein 1 family.</text>
</comment>
<dbReference type="GO" id="GO:0055052">
    <property type="term" value="C:ATP-binding cassette (ABC) transporter complex, substrate-binding subunit-containing"/>
    <property type="evidence" value="ECO:0007669"/>
    <property type="project" value="TreeGrafter"/>
</dbReference>
<comment type="caution">
    <text evidence="5">The sequence shown here is derived from an EMBL/GenBank/DDBJ whole genome shotgun (WGS) entry which is preliminary data.</text>
</comment>
<dbReference type="InterPro" id="IPR006059">
    <property type="entry name" value="SBP"/>
</dbReference>
<dbReference type="PROSITE" id="PS51257">
    <property type="entry name" value="PROKAR_LIPOPROTEIN"/>
    <property type="match status" value="1"/>
</dbReference>
<keyword evidence="6" id="KW-1185">Reference proteome</keyword>
<name>A0A919W2J7_9ACTN</name>
<protein>
    <submittedName>
        <fullName evidence="5">Sugar ABC transporter substrate-binding protein</fullName>
    </submittedName>
</protein>
<dbReference type="EMBL" id="BOQN01000068">
    <property type="protein sequence ID" value="GIM93677.1"/>
    <property type="molecule type" value="Genomic_DNA"/>
</dbReference>
<feature type="chain" id="PRO_5039622177" evidence="4">
    <location>
        <begin position="27"/>
        <end position="410"/>
    </location>
</feature>